<evidence type="ECO:0000313" key="2">
    <source>
        <dbReference type="Proteomes" id="UP000593579"/>
    </source>
</evidence>
<dbReference type="AlphaFoldDB" id="A0A7J9CIW7"/>
<name>A0A7J9CIW7_GOSGO</name>
<feature type="non-terminal residue" evidence="1">
    <location>
        <position position="71"/>
    </location>
</feature>
<proteinExistence type="predicted"/>
<protein>
    <submittedName>
        <fullName evidence="1">Uncharacterized protein</fullName>
    </submittedName>
</protein>
<dbReference type="EMBL" id="JABEZY010000010">
    <property type="protein sequence ID" value="MBA0748075.1"/>
    <property type="molecule type" value="Genomic_DNA"/>
</dbReference>
<dbReference type="Proteomes" id="UP000593579">
    <property type="component" value="Unassembled WGS sequence"/>
</dbReference>
<organism evidence="1 2">
    <name type="scientific">Gossypium gossypioides</name>
    <name type="common">Mexican cotton</name>
    <name type="synonym">Selera gossypioides</name>
    <dbReference type="NCBI Taxonomy" id="34282"/>
    <lineage>
        <taxon>Eukaryota</taxon>
        <taxon>Viridiplantae</taxon>
        <taxon>Streptophyta</taxon>
        <taxon>Embryophyta</taxon>
        <taxon>Tracheophyta</taxon>
        <taxon>Spermatophyta</taxon>
        <taxon>Magnoliopsida</taxon>
        <taxon>eudicotyledons</taxon>
        <taxon>Gunneridae</taxon>
        <taxon>Pentapetalae</taxon>
        <taxon>rosids</taxon>
        <taxon>malvids</taxon>
        <taxon>Malvales</taxon>
        <taxon>Malvaceae</taxon>
        <taxon>Malvoideae</taxon>
        <taxon>Gossypium</taxon>
    </lineage>
</organism>
<keyword evidence="2" id="KW-1185">Reference proteome</keyword>
<dbReference type="OrthoDB" id="963067at2759"/>
<sequence>MDIENGYFLAKFQNKNDYKKTPRSPEFFLYKCKILEEIGGIIDKVAKMDFNTDSGTIGKFAQMAAYVNLDK</sequence>
<evidence type="ECO:0000313" key="1">
    <source>
        <dbReference type="EMBL" id="MBA0748075.1"/>
    </source>
</evidence>
<accession>A0A7J9CIW7</accession>
<gene>
    <name evidence="1" type="ORF">Gogos_004929</name>
</gene>
<comment type="caution">
    <text evidence="1">The sequence shown here is derived from an EMBL/GenBank/DDBJ whole genome shotgun (WGS) entry which is preliminary data.</text>
</comment>
<reference evidence="1 2" key="1">
    <citation type="journal article" date="2019" name="Genome Biol. Evol.">
        <title>Insights into the evolution of the New World diploid cottons (Gossypium, subgenus Houzingenia) based on genome sequencing.</title>
        <authorList>
            <person name="Grover C.E."/>
            <person name="Arick M.A. 2nd"/>
            <person name="Thrash A."/>
            <person name="Conover J.L."/>
            <person name="Sanders W.S."/>
            <person name="Peterson D.G."/>
            <person name="Frelichowski J.E."/>
            <person name="Scheffler J.A."/>
            <person name="Scheffler B.E."/>
            <person name="Wendel J.F."/>
        </authorList>
    </citation>
    <scope>NUCLEOTIDE SEQUENCE [LARGE SCALE GENOMIC DNA]</scope>
    <source>
        <strain evidence="1">5</strain>
        <tissue evidence="1">Leaf</tissue>
    </source>
</reference>